<sequence>MASRALRPWLFGLTCTVLACSLLWTFAQHGAMRFAVASTAGIAVAAWASRSAPVERSLLLILATCVSVGMTNAEMLSMWPATAGLVALAGYVCFTHRSSRSLQALGILIVATLVVAWVWLVAPLTSDGWSEPVPAGPRRAAAAADPSAWSSPPMDPDRAGLAFVAVVLAIVVVVAGRSIAGIRGMFAHSRGETDRVSRIAQRVDADRADLERRHELAQELHDSIGHHLTAMVVQAEAGHVSSPDRALDSIGTLGREALQELEAVLFGLRQAPRPGGELTRIHTHLVPPLHAAGLEVTVTVAAQDLSAALEHTVYRIVQESLTNVMRHAQATRVRVVVDETENGNIRVLVADDGVGLPEALRRGAGLQSIRRRAEEASGTVAVRSSSPHGVTVEAVLPRDAG</sequence>
<keyword evidence="7" id="KW-0067">ATP-binding</keyword>
<evidence type="ECO:0000259" key="10">
    <source>
        <dbReference type="SMART" id="SM00387"/>
    </source>
</evidence>
<dbReference type="GO" id="GO:0000155">
    <property type="term" value="F:phosphorelay sensor kinase activity"/>
    <property type="evidence" value="ECO:0007669"/>
    <property type="project" value="InterPro"/>
</dbReference>
<keyword evidence="12" id="KW-1185">Reference proteome</keyword>
<dbReference type="AlphaFoldDB" id="A0A0U4B157"/>
<keyword evidence="9" id="KW-0472">Membrane</keyword>
<evidence type="ECO:0000256" key="4">
    <source>
        <dbReference type="ARBA" id="ARBA00022679"/>
    </source>
</evidence>
<keyword evidence="4" id="KW-0808">Transferase</keyword>
<evidence type="ECO:0000256" key="1">
    <source>
        <dbReference type="ARBA" id="ARBA00000085"/>
    </source>
</evidence>
<dbReference type="GO" id="GO:0016020">
    <property type="term" value="C:membrane"/>
    <property type="evidence" value="ECO:0007669"/>
    <property type="project" value="InterPro"/>
</dbReference>
<keyword evidence="6" id="KW-0418">Kinase</keyword>
<keyword evidence="9" id="KW-1133">Transmembrane helix</keyword>
<dbReference type="Gene3D" id="1.20.5.1930">
    <property type="match status" value="1"/>
</dbReference>
<keyword evidence="3" id="KW-0597">Phosphoprotein</keyword>
<evidence type="ECO:0000256" key="9">
    <source>
        <dbReference type="SAM" id="Phobius"/>
    </source>
</evidence>
<dbReference type="PANTHER" id="PTHR24421">
    <property type="entry name" value="NITRATE/NITRITE SENSOR PROTEIN NARX-RELATED"/>
    <property type="match status" value="1"/>
</dbReference>
<dbReference type="SUPFAM" id="SSF55874">
    <property type="entry name" value="ATPase domain of HSP90 chaperone/DNA topoisomerase II/histidine kinase"/>
    <property type="match status" value="1"/>
</dbReference>
<feature type="domain" description="Histidine kinase/HSP90-like ATPase" evidence="10">
    <location>
        <begin position="308"/>
        <end position="400"/>
    </location>
</feature>
<dbReference type="GO" id="GO:0046983">
    <property type="term" value="F:protein dimerization activity"/>
    <property type="evidence" value="ECO:0007669"/>
    <property type="project" value="InterPro"/>
</dbReference>
<dbReference type="InterPro" id="IPR036890">
    <property type="entry name" value="HATPase_C_sf"/>
</dbReference>
<feature type="transmembrane region" description="Helical" evidence="9">
    <location>
        <begin position="159"/>
        <end position="180"/>
    </location>
</feature>
<dbReference type="InterPro" id="IPR011712">
    <property type="entry name" value="Sig_transdc_His_kin_sub3_dim/P"/>
</dbReference>
<evidence type="ECO:0000256" key="6">
    <source>
        <dbReference type="ARBA" id="ARBA00022777"/>
    </source>
</evidence>
<dbReference type="InterPro" id="IPR003594">
    <property type="entry name" value="HATPase_dom"/>
</dbReference>
<dbReference type="Gene3D" id="3.30.565.10">
    <property type="entry name" value="Histidine kinase-like ATPase, C-terminal domain"/>
    <property type="match status" value="1"/>
</dbReference>
<evidence type="ECO:0000313" key="11">
    <source>
        <dbReference type="EMBL" id="ALX06256.1"/>
    </source>
</evidence>
<dbReference type="GO" id="GO:0005524">
    <property type="term" value="F:ATP binding"/>
    <property type="evidence" value="ECO:0007669"/>
    <property type="project" value="UniProtKB-KW"/>
</dbReference>
<dbReference type="KEGG" id="aer:AERYTH_16905"/>
<organism evidence="11 12">
    <name type="scientific">Aeromicrobium erythreum</name>
    <dbReference type="NCBI Taxonomy" id="2041"/>
    <lineage>
        <taxon>Bacteria</taxon>
        <taxon>Bacillati</taxon>
        <taxon>Actinomycetota</taxon>
        <taxon>Actinomycetes</taxon>
        <taxon>Propionibacteriales</taxon>
        <taxon>Nocardioidaceae</taxon>
        <taxon>Aeromicrobium</taxon>
    </lineage>
</organism>
<keyword evidence="9" id="KW-0812">Transmembrane</keyword>
<dbReference type="Proteomes" id="UP000067689">
    <property type="component" value="Chromosome"/>
</dbReference>
<dbReference type="Pfam" id="PF07730">
    <property type="entry name" value="HisKA_3"/>
    <property type="match status" value="1"/>
</dbReference>
<evidence type="ECO:0000256" key="2">
    <source>
        <dbReference type="ARBA" id="ARBA00012438"/>
    </source>
</evidence>
<keyword evidence="5" id="KW-0547">Nucleotide-binding</keyword>
<dbReference type="PANTHER" id="PTHR24421:SF10">
    <property type="entry name" value="NITRATE_NITRITE SENSOR PROTEIN NARQ"/>
    <property type="match status" value="1"/>
</dbReference>
<feature type="transmembrane region" description="Helical" evidence="9">
    <location>
        <begin position="101"/>
        <end position="122"/>
    </location>
</feature>
<evidence type="ECO:0000313" key="12">
    <source>
        <dbReference type="Proteomes" id="UP000067689"/>
    </source>
</evidence>
<keyword evidence="8" id="KW-0902">Two-component regulatory system</keyword>
<dbReference type="InterPro" id="IPR050482">
    <property type="entry name" value="Sensor_HK_TwoCompSys"/>
</dbReference>
<name>A0A0U4B157_9ACTN</name>
<dbReference type="EMBL" id="CP011502">
    <property type="protein sequence ID" value="ALX06256.1"/>
    <property type="molecule type" value="Genomic_DNA"/>
</dbReference>
<evidence type="ECO:0000256" key="8">
    <source>
        <dbReference type="ARBA" id="ARBA00023012"/>
    </source>
</evidence>
<dbReference type="PROSITE" id="PS51257">
    <property type="entry name" value="PROKAR_LIPOPROTEIN"/>
    <property type="match status" value="1"/>
</dbReference>
<dbReference type="Pfam" id="PF02518">
    <property type="entry name" value="HATPase_c"/>
    <property type="match status" value="1"/>
</dbReference>
<evidence type="ECO:0000256" key="3">
    <source>
        <dbReference type="ARBA" id="ARBA00022553"/>
    </source>
</evidence>
<dbReference type="CDD" id="cd16917">
    <property type="entry name" value="HATPase_UhpB-NarQ-NarX-like"/>
    <property type="match status" value="1"/>
</dbReference>
<dbReference type="EC" id="2.7.13.3" evidence="2"/>
<proteinExistence type="predicted"/>
<dbReference type="SMART" id="SM00387">
    <property type="entry name" value="HATPase_c"/>
    <property type="match status" value="1"/>
</dbReference>
<evidence type="ECO:0000256" key="5">
    <source>
        <dbReference type="ARBA" id="ARBA00022741"/>
    </source>
</evidence>
<dbReference type="STRING" id="2041.AERYTH_16905"/>
<feature type="transmembrane region" description="Helical" evidence="9">
    <location>
        <begin position="76"/>
        <end position="94"/>
    </location>
</feature>
<dbReference type="PATRIC" id="fig|2041.4.peg.3536"/>
<gene>
    <name evidence="11" type="ORF">AERYTH_16905</name>
</gene>
<comment type="catalytic activity">
    <reaction evidence="1">
        <text>ATP + protein L-histidine = ADP + protein N-phospho-L-histidine.</text>
        <dbReference type="EC" id="2.7.13.3"/>
    </reaction>
</comment>
<protein>
    <recommendedName>
        <fullName evidence="2">histidine kinase</fullName>
        <ecNumber evidence="2">2.7.13.3</ecNumber>
    </recommendedName>
</protein>
<evidence type="ECO:0000256" key="7">
    <source>
        <dbReference type="ARBA" id="ARBA00022840"/>
    </source>
</evidence>
<reference evidence="11 12" key="1">
    <citation type="journal article" date="1991" name="Int. J. Syst. Bacteriol.">
        <title>Description of the erythromycin-producing bacterium Arthrobacter sp. strain NRRL B-3381 as Aeromicrobium erythreum gen. nov., sp. nov.</title>
        <authorList>
            <person name="Miller E.S."/>
            <person name="Woese C.R."/>
            <person name="Brenner S."/>
        </authorList>
    </citation>
    <scope>NUCLEOTIDE SEQUENCE [LARGE SCALE GENOMIC DNA]</scope>
    <source>
        <strain evidence="11 12">AR18</strain>
    </source>
</reference>
<accession>A0A0U4B157</accession>